<dbReference type="Proteomes" id="UP000002457">
    <property type="component" value="Chromosome"/>
</dbReference>
<protein>
    <submittedName>
        <fullName evidence="1">Nitroreductase</fullName>
    </submittedName>
</protein>
<dbReference type="EMBL" id="CP001338">
    <property type="protein sequence ID" value="ACL17092.1"/>
    <property type="molecule type" value="Genomic_DNA"/>
</dbReference>
<name>B8GK21_METPE</name>
<organism evidence="1 2">
    <name type="scientific">Methanosphaerula palustris (strain ATCC BAA-1556 / DSM 19958 / E1-9c)</name>
    <dbReference type="NCBI Taxonomy" id="521011"/>
    <lineage>
        <taxon>Archaea</taxon>
        <taxon>Methanobacteriati</taxon>
        <taxon>Methanobacteriota</taxon>
        <taxon>Stenosarchaea group</taxon>
        <taxon>Methanomicrobia</taxon>
        <taxon>Methanomicrobiales</taxon>
        <taxon>Methanoregulaceae</taxon>
        <taxon>Methanosphaerula</taxon>
    </lineage>
</organism>
<proteinExistence type="predicted"/>
<evidence type="ECO:0000313" key="2">
    <source>
        <dbReference type="Proteomes" id="UP000002457"/>
    </source>
</evidence>
<keyword evidence="2" id="KW-1185">Reference proteome</keyword>
<dbReference type="HOGENOM" id="CLU_065512_0_0_2"/>
<gene>
    <name evidence="1" type="ordered locus">Mpal_1785</name>
</gene>
<dbReference type="KEGG" id="mpl:Mpal_1785"/>
<accession>B8GK21</accession>
<dbReference type="eggNOG" id="arCOG09475">
    <property type="taxonomic scope" value="Archaea"/>
</dbReference>
<sequence precursor="true">MKLKEERFKRAAGLTMVLLLLSIGLVSLCPVSADPLSSFNQLDVWMTNGARFDYTTDPGSYYFKLTGGGLNALHITNDPWNAPSGQVNHGSNSTGTFYISDTGGRGYNDDLILMAALNGTPGSNFALKVNSSGYTWTPTADGSLPDKSIISQGIGVNETLTSSNFEDYGPQNWKPCTTGSAYPIYYGQSMSDTSKNFNLSFVDLKVGNLGTNVNQTYNMSLVNRGATRVDYTVQDLGTAQLVFNGYAWCNQSNQGQGVSWTNQNSGTGSSGWEINI</sequence>
<reference evidence="1 2" key="1">
    <citation type="journal article" date="2015" name="Genome Announc.">
        <title>Complete Genome Sequence of Methanosphaerula palustris E1-9CT, a Hydrogenotrophic Methanogen Isolated from a Minerotrophic Fen Peatland.</title>
        <authorList>
            <person name="Cadillo-Quiroz H."/>
            <person name="Browne P."/>
            <person name="Kyrpides N."/>
            <person name="Woyke T."/>
            <person name="Goodwin L."/>
            <person name="Detter C."/>
            <person name="Yavitt J.B."/>
            <person name="Zinder S.H."/>
        </authorList>
    </citation>
    <scope>NUCLEOTIDE SEQUENCE [LARGE SCALE GENOMIC DNA]</scope>
    <source>
        <strain evidence="2">ATCC BAA-1556 / DSM 19958 / E1-9c</strain>
    </source>
</reference>
<dbReference type="AlphaFoldDB" id="B8GK21"/>
<evidence type="ECO:0000313" key="1">
    <source>
        <dbReference type="EMBL" id="ACL17092.1"/>
    </source>
</evidence>